<dbReference type="Gene3D" id="3.30.565.10">
    <property type="entry name" value="Histidine kinase-like ATPase, C-terminal domain"/>
    <property type="match status" value="1"/>
</dbReference>
<dbReference type="SMART" id="SM00387">
    <property type="entry name" value="HATPase_c"/>
    <property type="match status" value="1"/>
</dbReference>
<dbReference type="Pfam" id="PF02518">
    <property type="entry name" value="HATPase_c"/>
    <property type="match status" value="1"/>
</dbReference>
<dbReference type="FunFam" id="1.10.287.130:FF:000001">
    <property type="entry name" value="Two-component sensor histidine kinase"/>
    <property type="match status" value="1"/>
</dbReference>
<dbReference type="AlphaFoldDB" id="A0A420WDT5"/>
<dbReference type="GO" id="GO:0000155">
    <property type="term" value="F:phosphorelay sensor kinase activity"/>
    <property type="evidence" value="ECO:0007669"/>
    <property type="project" value="InterPro"/>
</dbReference>
<dbReference type="Gene3D" id="3.30.450.20">
    <property type="entry name" value="PAS domain"/>
    <property type="match status" value="1"/>
</dbReference>
<dbReference type="EC" id="2.7.13.3" evidence="2"/>
<dbReference type="InParanoid" id="A0A420WDT5"/>
<dbReference type="EMBL" id="RBII01000002">
    <property type="protein sequence ID" value="RKQ69052.1"/>
    <property type="molecule type" value="Genomic_DNA"/>
</dbReference>
<dbReference type="GO" id="GO:0005886">
    <property type="term" value="C:plasma membrane"/>
    <property type="evidence" value="ECO:0007669"/>
    <property type="project" value="TreeGrafter"/>
</dbReference>
<comment type="caution">
    <text evidence="10">The sequence shown here is derived from an EMBL/GenBank/DDBJ whole genome shotgun (WGS) entry which is preliminary data.</text>
</comment>
<dbReference type="RefSeq" id="WP_121101067.1">
    <property type="nucleotide sequence ID" value="NZ_RBII01000002.1"/>
</dbReference>
<dbReference type="InterPro" id="IPR003661">
    <property type="entry name" value="HisK_dim/P_dom"/>
</dbReference>
<feature type="domain" description="Histidine kinase" evidence="9">
    <location>
        <begin position="193"/>
        <end position="442"/>
    </location>
</feature>
<evidence type="ECO:0000256" key="6">
    <source>
        <dbReference type="ARBA" id="ARBA00023012"/>
    </source>
</evidence>
<dbReference type="InterPro" id="IPR036097">
    <property type="entry name" value="HisK_dim/P_sf"/>
</dbReference>
<dbReference type="InterPro" id="IPR005467">
    <property type="entry name" value="His_kinase_dom"/>
</dbReference>
<name>A0A420WDT5_9PROT</name>
<dbReference type="SUPFAM" id="SSF55874">
    <property type="entry name" value="ATPase domain of HSP90 chaperone/DNA topoisomerase II/histidine kinase"/>
    <property type="match status" value="1"/>
</dbReference>
<accession>A0A420WDT5</accession>
<gene>
    <name evidence="10" type="ORF">DES40_1832</name>
</gene>
<dbReference type="InterPro" id="IPR035965">
    <property type="entry name" value="PAS-like_dom_sf"/>
</dbReference>
<dbReference type="PROSITE" id="PS50109">
    <property type="entry name" value="HIS_KIN"/>
    <property type="match status" value="1"/>
</dbReference>
<proteinExistence type="predicted"/>
<evidence type="ECO:0000256" key="1">
    <source>
        <dbReference type="ARBA" id="ARBA00000085"/>
    </source>
</evidence>
<dbReference type="OrthoDB" id="9805942at2"/>
<dbReference type="SUPFAM" id="SSF47384">
    <property type="entry name" value="Homodimeric domain of signal transducing histidine kinase"/>
    <property type="match status" value="1"/>
</dbReference>
<dbReference type="InterPro" id="IPR003594">
    <property type="entry name" value="HATPase_dom"/>
</dbReference>
<dbReference type="GO" id="GO:0016036">
    <property type="term" value="P:cellular response to phosphate starvation"/>
    <property type="evidence" value="ECO:0007669"/>
    <property type="project" value="TreeGrafter"/>
</dbReference>
<dbReference type="PRINTS" id="PR00344">
    <property type="entry name" value="BCTRLSENSOR"/>
</dbReference>
<evidence type="ECO:0000256" key="8">
    <source>
        <dbReference type="SAM" id="Phobius"/>
    </source>
</evidence>
<dbReference type="CDD" id="cd00130">
    <property type="entry name" value="PAS"/>
    <property type="match status" value="1"/>
</dbReference>
<keyword evidence="3" id="KW-0597">Phosphoprotein</keyword>
<dbReference type="Proteomes" id="UP000282211">
    <property type="component" value="Unassembled WGS sequence"/>
</dbReference>
<dbReference type="InterPro" id="IPR013656">
    <property type="entry name" value="PAS_4"/>
</dbReference>
<feature type="transmembrane region" description="Helical" evidence="8">
    <location>
        <begin position="7"/>
        <end position="24"/>
    </location>
</feature>
<evidence type="ECO:0000256" key="7">
    <source>
        <dbReference type="ARBA" id="ARBA00023136"/>
    </source>
</evidence>
<keyword evidence="8" id="KW-0812">Transmembrane</keyword>
<evidence type="ECO:0000256" key="3">
    <source>
        <dbReference type="ARBA" id="ARBA00022553"/>
    </source>
</evidence>
<dbReference type="GO" id="GO:0004721">
    <property type="term" value="F:phosphoprotein phosphatase activity"/>
    <property type="evidence" value="ECO:0007669"/>
    <property type="project" value="TreeGrafter"/>
</dbReference>
<evidence type="ECO:0000313" key="10">
    <source>
        <dbReference type="EMBL" id="RKQ69052.1"/>
    </source>
</evidence>
<organism evidence="10 11">
    <name type="scientific">Litorimonas taeanensis</name>
    <dbReference type="NCBI Taxonomy" id="568099"/>
    <lineage>
        <taxon>Bacteria</taxon>
        <taxon>Pseudomonadati</taxon>
        <taxon>Pseudomonadota</taxon>
        <taxon>Alphaproteobacteria</taxon>
        <taxon>Maricaulales</taxon>
        <taxon>Robiginitomaculaceae</taxon>
    </lineage>
</organism>
<keyword evidence="6" id="KW-0902">Two-component regulatory system</keyword>
<evidence type="ECO:0000256" key="2">
    <source>
        <dbReference type="ARBA" id="ARBA00012438"/>
    </source>
</evidence>
<keyword evidence="5 10" id="KW-0418">Kinase</keyword>
<dbReference type="InterPro" id="IPR050351">
    <property type="entry name" value="BphY/WalK/GraS-like"/>
</dbReference>
<dbReference type="PANTHER" id="PTHR45453:SF1">
    <property type="entry name" value="PHOSPHATE REGULON SENSOR PROTEIN PHOR"/>
    <property type="match status" value="1"/>
</dbReference>
<evidence type="ECO:0000256" key="4">
    <source>
        <dbReference type="ARBA" id="ARBA00022679"/>
    </source>
</evidence>
<evidence type="ECO:0000256" key="5">
    <source>
        <dbReference type="ARBA" id="ARBA00022777"/>
    </source>
</evidence>
<dbReference type="PANTHER" id="PTHR45453">
    <property type="entry name" value="PHOSPHATE REGULON SENSOR PROTEIN PHOR"/>
    <property type="match status" value="1"/>
</dbReference>
<dbReference type="FunCoup" id="A0A420WDT5">
    <property type="interactions" value="524"/>
</dbReference>
<keyword evidence="8" id="KW-1133">Transmembrane helix</keyword>
<evidence type="ECO:0000259" key="9">
    <source>
        <dbReference type="PROSITE" id="PS50109"/>
    </source>
</evidence>
<evidence type="ECO:0000313" key="11">
    <source>
        <dbReference type="Proteomes" id="UP000282211"/>
    </source>
</evidence>
<comment type="catalytic activity">
    <reaction evidence="1">
        <text>ATP + protein L-histidine = ADP + protein N-phospho-L-histidine.</text>
        <dbReference type="EC" id="2.7.13.3"/>
    </reaction>
</comment>
<dbReference type="Gene3D" id="1.10.287.130">
    <property type="match status" value="1"/>
</dbReference>
<keyword evidence="4" id="KW-0808">Transferase</keyword>
<dbReference type="Pfam" id="PF00512">
    <property type="entry name" value="HisKA"/>
    <property type="match status" value="1"/>
</dbReference>
<dbReference type="SUPFAM" id="SSF55785">
    <property type="entry name" value="PYP-like sensor domain (PAS domain)"/>
    <property type="match status" value="1"/>
</dbReference>
<keyword evidence="11" id="KW-1185">Reference proteome</keyword>
<dbReference type="InterPro" id="IPR004358">
    <property type="entry name" value="Sig_transdc_His_kin-like_C"/>
</dbReference>
<dbReference type="SMART" id="SM00388">
    <property type="entry name" value="HisKA"/>
    <property type="match status" value="1"/>
</dbReference>
<dbReference type="CDD" id="cd00075">
    <property type="entry name" value="HATPase"/>
    <property type="match status" value="1"/>
</dbReference>
<protein>
    <recommendedName>
        <fullName evidence="2">histidine kinase</fullName>
        <ecNumber evidence="2">2.7.13.3</ecNumber>
    </recommendedName>
</protein>
<dbReference type="InterPro" id="IPR036890">
    <property type="entry name" value="HATPase_C_sf"/>
</dbReference>
<dbReference type="CDD" id="cd00082">
    <property type="entry name" value="HisKA"/>
    <property type="match status" value="1"/>
</dbReference>
<dbReference type="InterPro" id="IPR000014">
    <property type="entry name" value="PAS"/>
</dbReference>
<reference evidence="10 11" key="1">
    <citation type="submission" date="2018-10" db="EMBL/GenBank/DDBJ databases">
        <title>Genomic Encyclopedia of Type Strains, Phase IV (KMG-IV): sequencing the most valuable type-strain genomes for metagenomic binning, comparative biology and taxonomic classification.</title>
        <authorList>
            <person name="Goeker M."/>
        </authorList>
    </citation>
    <scope>NUCLEOTIDE SEQUENCE [LARGE SCALE GENOMIC DNA]</scope>
    <source>
        <strain evidence="10 11">DSM 22008</strain>
    </source>
</reference>
<sequence>MPSRPEIGLLACLAIIAILALGIIVQAPLLPTLIIVTLYAVLGWTLHRISTSKARKTESEFGTPRKSVRHLDSWINVIDALPVACALIDRDKRVIHANKRAQDLATIDKIGLPLSSYLRGTEIIQALERAQAGYSTQPVEILKLTPEERYLRVTLTTASLVRPSNGQSYLLAVITDITEDRVSQMQKADFLANASHELKTPIASLLGYIETLRHHAKDDPVAQEKFLGIMQSQAERMVRLIDDLLSLRKIEQIEHIAPEDMADINQSLKAAMEVVTPIAEKNGVTLSYKGPDKAITRATRDESVQLFLNLIDNAVKFTPRGESVKIKVSSVRNWSPAVAFRDSSLPAESPSRRIAEPPKSTIQGKVWQIQIRDQGPGFAREHLPRIGERFYRIAGDLSSKEKGTGLGLAIVKHITIRHRAGLYIRSQQGEGTEFTVVLPFISEKKAK</sequence>
<dbReference type="Pfam" id="PF08448">
    <property type="entry name" value="PAS_4"/>
    <property type="match status" value="1"/>
</dbReference>
<keyword evidence="7 8" id="KW-0472">Membrane</keyword>